<gene>
    <name evidence="1" type="ORF">SAMN00777080_4007</name>
</gene>
<dbReference type="Proteomes" id="UP000192333">
    <property type="component" value="Chromosome I"/>
</dbReference>
<evidence type="ECO:0000313" key="2">
    <source>
        <dbReference type="Proteomes" id="UP000192333"/>
    </source>
</evidence>
<accession>A0A1W2H9I1</accession>
<evidence type="ECO:0000313" key="1">
    <source>
        <dbReference type="EMBL" id="SMD45358.1"/>
    </source>
</evidence>
<dbReference type="RefSeq" id="WP_084122135.1">
    <property type="nucleotide sequence ID" value="NZ_LT838813.1"/>
</dbReference>
<dbReference type="AlphaFoldDB" id="A0A1W2H9I1"/>
<dbReference type="OrthoDB" id="839611at2"/>
<evidence type="ECO:0008006" key="3">
    <source>
        <dbReference type="Google" id="ProtNLM"/>
    </source>
</evidence>
<keyword evidence="2" id="KW-1185">Reference proteome</keyword>
<name>A0A1W2H9I1_9BACT</name>
<sequence>MSLKSKILSRLDTIQDQETLKEIHDWLDAFLEADTKETFESGEIKAVQEGYEQYLSGNTISQKEASKQFEKWLAEKEK</sequence>
<reference evidence="2" key="1">
    <citation type="submission" date="2017-04" db="EMBL/GenBank/DDBJ databases">
        <authorList>
            <person name="Varghese N."/>
            <person name="Submissions S."/>
        </authorList>
    </citation>
    <scope>NUCLEOTIDE SEQUENCE [LARGE SCALE GENOMIC DNA]</scope>
    <source>
        <strain evidence="2">DSM 16537</strain>
    </source>
</reference>
<dbReference type="EMBL" id="LT838813">
    <property type="protein sequence ID" value="SMD45358.1"/>
    <property type="molecule type" value="Genomic_DNA"/>
</dbReference>
<organism evidence="1 2">
    <name type="scientific">Aquiflexum balticum DSM 16537</name>
    <dbReference type="NCBI Taxonomy" id="758820"/>
    <lineage>
        <taxon>Bacteria</taxon>
        <taxon>Pseudomonadati</taxon>
        <taxon>Bacteroidota</taxon>
        <taxon>Cytophagia</taxon>
        <taxon>Cytophagales</taxon>
        <taxon>Cyclobacteriaceae</taxon>
        <taxon>Aquiflexum</taxon>
    </lineage>
</organism>
<protein>
    <recommendedName>
        <fullName evidence="3">Addiction module component</fullName>
    </recommendedName>
</protein>
<dbReference type="STRING" id="758820.SAMN00777080_4007"/>
<proteinExistence type="predicted"/>